<keyword evidence="9 13" id="KW-0472">Membrane</keyword>
<feature type="transmembrane region" description="Helical" evidence="13">
    <location>
        <begin position="72"/>
        <end position="96"/>
    </location>
</feature>
<evidence type="ECO:0000256" key="4">
    <source>
        <dbReference type="ARBA" id="ARBA00022692"/>
    </source>
</evidence>
<dbReference type="GO" id="GO:0031640">
    <property type="term" value="P:killing of cells of another organism"/>
    <property type="evidence" value="ECO:0007669"/>
    <property type="project" value="UniProtKB-KW"/>
</dbReference>
<evidence type="ECO:0000256" key="3">
    <source>
        <dbReference type="ARBA" id="ARBA00022475"/>
    </source>
</evidence>
<evidence type="ECO:0000256" key="10">
    <source>
        <dbReference type="ARBA" id="ARBA00055355"/>
    </source>
</evidence>
<dbReference type="SUPFAM" id="SSF90123">
    <property type="entry name" value="ABC transporter transmembrane region"/>
    <property type="match status" value="1"/>
</dbReference>
<dbReference type="PROSITE" id="PS50929">
    <property type="entry name" value="ABC_TM1F"/>
    <property type="match status" value="1"/>
</dbReference>
<dbReference type="GO" id="GO:0016887">
    <property type="term" value="F:ATP hydrolysis activity"/>
    <property type="evidence" value="ECO:0007669"/>
    <property type="project" value="InterPro"/>
</dbReference>
<evidence type="ECO:0000256" key="9">
    <source>
        <dbReference type="ARBA" id="ARBA00023136"/>
    </source>
</evidence>
<keyword evidence="8 13" id="KW-1133">Transmembrane helix</keyword>
<dbReference type="GO" id="GO:0140359">
    <property type="term" value="F:ABC-type transporter activity"/>
    <property type="evidence" value="ECO:0007669"/>
    <property type="project" value="InterPro"/>
</dbReference>
<dbReference type="Gene3D" id="1.20.1560.10">
    <property type="entry name" value="ABC transporter type 1, transmembrane domain"/>
    <property type="match status" value="1"/>
</dbReference>
<evidence type="ECO:0000256" key="11">
    <source>
        <dbReference type="ARBA" id="ARBA00061173"/>
    </source>
</evidence>
<dbReference type="InterPro" id="IPR027417">
    <property type="entry name" value="P-loop_NTPase"/>
</dbReference>
<comment type="function">
    <text evidence="10">Involved in the export of calmodulin-sensitive adenylate cyclase-hemolysin (cyclolysin).</text>
</comment>
<dbReference type="AlphaFoldDB" id="A0A3P4B333"/>
<dbReference type="PROSITE" id="PS00211">
    <property type="entry name" value="ABC_TRANSPORTER_1"/>
    <property type="match status" value="1"/>
</dbReference>
<feature type="domain" description="ABC transporter" evidence="14">
    <location>
        <begin position="361"/>
        <end position="588"/>
    </location>
</feature>
<evidence type="ECO:0000256" key="6">
    <source>
        <dbReference type="ARBA" id="ARBA00022741"/>
    </source>
</evidence>
<evidence type="ECO:0000256" key="13">
    <source>
        <dbReference type="SAM" id="Phobius"/>
    </source>
</evidence>
<keyword evidence="5" id="KW-0204">Cytolysis</keyword>
<dbReference type="FunFam" id="3.40.50.300:FF:000299">
    <property type="entry name" value="ABC transporter ATP-binding protein/permease"/>
    <property type="match status" value="1"/>
</dbReference>
<keyword evidence="16" id="KW-0378">Hydrolase</keyword>
<accession>A0A3P4B333</accession>
<evidence type="ECO:0000256" key="1">
    <source>
        <dbReference type="ARBA" id="ARBA00004651"/>
    </source>
</evidence>
<keyword evidence="6" id="KW-0547">Nucleotide-binding</keyword>
<dbReference type="PANTHER" id="PTHR24221:SF654">
    <property type="entry name" value="ATP-BINDING CASSETTE SUB-FAMILY B MEMBER 6"/>
    <property type="match status" value="1"/>
</dbReference>
<dbReference type="GO" id="GO:0034040">
    <property type="term" value="F:ATPase-coupled lipid transmembrane transporter activity"/>
    <property type="evidence" value="ECO:0007669"/>
    <property type="project" value="TreeGrafter"/>
</dbReference>
<dbReference type="Pfam" id="PF00664">
    <property type="entry name" value="ABC_membrane"/>
    <property type="match status" value="1"/>
</dbReference>
<dbReference type="InterPro" id="IPR011527">
    <property type="entry name" value="ABC1_TM_dom"/>
</dbReference>
<dbReference type="InterPro" id="IPR003439">
    <property type="entry name" value="ABC_transporter-like_ATP-bd"/>
</dbReference>
<dbReference type="PANTHER" id="PTHR24221">
    <property type="entry name" value="ATP-BINDING CASSETTE SUB-FAMILY B"/>
    <property type="match status" value="1"/>
</dbReference>
<name>A0A3P4B333_9BURK</name>
<dbReference type="GO" id="GO:0005524">
    <property type="term" value="F:ATP binding"/>
    <property type="evidence" value="ECO:0007669"/>
    <property type="project" value="UniProtKB-KW"/>
</dbReference>
<feature type="transmembrane region" description="Helical" evidence="13">
    <location>
        <begin position="183"/>
        <end position="200"/>
    </location>
</feature>
<dbReference type="SUPFAM" id="SSF52540">
    <property type="entry name" value="P-loop containing nucleoside triphosphate hydrolases"/>
    <property type="match status" value="1"/>
</dbReference>
<evidence type="ECO:0000313" key="17">
    <source>
        <dbReference type="Proteomes" id="UP000277294"/>
    </source>
</evidence>
<keyword evidence="3" id="KW-1003">Cell membrane</keyword>
<evidence type="ECO:0000259" key="15">
    <source>
        <dbReference type="PROSITE" id="PS50929"/>
    </source>
</evidence>
<sequence>MSAPARPPEGRAPSPAQFWMLLRLAPRGQLLALLGLMLLCGLTEGIGLVLLVPVLDGLGGAAGPRAAGGVGGWFQAISQHGSLAFWLAVFLLLVVLRSAAQFGRDRLGQHVQHHLVDALRARCFAALLAAEWRWLTGRRSSEHASLLLTDVSRVGVGLHYGLQLLAGLAAMAANLAAASLLSLPLTGIALASGALVFVALRGQRRHALSLGQGLMGANRAMHGQVQENLAGMRLAKTLGIEAGFLRQFEDSAAALRRQVLRFGISNGLSQACFQVSGAILLVGYLAIGLWWGTPVPVLLTLVLVFSRLIPQFMAAHQQLHHWLHAMPVWQQTQVLLEECRLHAEPAAQASRPFAAERVIEVRGVRVLHGERERPALDGVSLALPVRSTTAVMGASGAGKSTLADVLAGLVAPDQGQLLVDGQEISGAARHAWRAQVAYVPQDAFLFHDTIRANLLCAAPQASEDDLARALERAAAGFVAQLPQGLDTVVGDGGVRLSGGERQRIALARALLRRPSLLILDEATSALDMENERRIRHAIEQLHGDLTVLIIGHRIATLEHADQVAVLEHGRVKACGTWREIAPASTTGITS</sequence>
<dbReference type="RefSeq" id="WP_222929247.1">
    <property type="nucleotide sequence ID" value="NZ_UWPJ01000017.1"/>
</dbReference>
<organism evidence="16 17">
    <name type="scientific">Pigmentiphaga humi</name>
    <dbReference type="NCBI Taxonomy" id="2478468"/>
    <lineage>
        <taxon>Bacteria</taxon>
        <taxon>Pseudomonadati</taxon>
        <taxon>Pseudomonadota</taxon>
        <taxon>Betaproteobacteria</taxon>
        <taxon>Burkholderiales</taxon>
        <taxon>Alcaligenaceae</taxon>
        <taxon>Pigmentiphaga</taxon>
    </lineage>
</organism>
<dbReference type="InterPro" id="IPR017871">
    <property type="entry name" value="ABC_transporter-like_CS"/>
</dbReference>
<evidence type="ECO:0000313" key="16">
    <source>
        <dbReference type="EMBL" id="VCU70048.1"/>
    </source>
</evidence>
<dbReference type="Pfam" id="PF00005">
    <property type="entry name" value="ABC_tran"/>
    <property type="match status" value="1"/>
</dbReference>
<gene>
    <name evidence="16" type="ORF">PIGHUM_02115</name>
</gene>
<dbReference type="CDD" id="cd03228">
    <property type="entry name" value="ABCC_MRP_Like"/>
    <property type="match status" value="1"/>
</dbReference>
<protein>
    <recommendedName>
        <fullName evidence="12">Cyclolysin secretion/processing ATP-binding protein CyaB</fullName>
    </recommendedName>
</protein>
<keyword evidence="7 16" id="KW-0067">ATP-binding</keyword>
<proteinExistence type="inferred from homology"/>
<dbReference type="InterPro" id="IPR036640">
    <property type="entry name" value="ABC1_TM_sf"/>
</dbReference>
<feature type="transmembrane region" description="Helical" evidence="13">
    <location>
        <begin position="157"/>
        <end position="177"/>
    </location>
</feature>
<dbReference type="Proteomes" id="UP000277294">
    <property type="component" value="Unassembled WGS sequence"/>
</dbReference>
<dbReference type="PROSITE" id="PS50893">
    <property type="entry name" value="ABC_TRANSPORTER_2"/>
    <property type="match status" value="1"/>
</dbReference>
<keyword evidence="17" id="KW-1185">Reference proteome</keyword>
<evidence type="ECO:0000259" key="14">
    <source>
        <dbReference type="PROSITE" id="PS50893"/>
    </source>
</evidence>
<reference evidence="16 17" key="1">
    <citation type="submission" date="2018-10" db="EMBL/GenBank/DDBJ databases">
        <authorList>
            <person name="Criscuolo A."/>
        </authorList>
    </citation>
    <scope>NUCLEOTIDE SEQUENCE [LARGE SCALE GENOMIC DNA]</scope>
    <source>
        <strain evidence="16">DnA1</strain>
    </source>
</reference>
<keyword evidence="5" id="KW-0354">Hemolysis</keyword>
<dbReference type="InterPro" id="IPR039421">
    <property type="entry name" value="Type_1_exporter"/>
</dbReference>
<dbReference type="SMART" id="SM00382">
    <property type="entry name" value="AAA"/>
    <property type="match status" value="1"/>
</dbReference>
<dbReference type="Gene3D" id="3.40.50.300">
    <property type="entry name" value="P-loop containing nucleotide triphosphate hydrolases"/>
    <property type="match status" value="1"/>
</dbReference>
<keyword evidence="4 13" id="KW-0812">Transmembrane</keyword>
<evidence type="ECO:0000256" key="2">
    <source>
        <dbReference type="ARBA" id="ARBA00022448"/>
    </source>
</evidence>
<keyword evidence="2" id="KW-0813">Transport</keyword>
<evidence type="ECO:0000256" key="8">
    <source>
        <dbReference type="ARBA" id="ARBA00022989"/>
    </source>
</evidence>
<feature type="transmembrane region" description="Helical" evidence="13">
    <location>
        <begin position="30"/>
        <end position="52"/>
    </location>
</feature>
<dbReference type="GO" id="GO:0005886">
    <property type="term" value="C:plasma membrane"/>
    <property type="evidence" value="ECO:0007669"/>
    <property type="project" value="UniProtKB-SubCell"/>
</dbReference>
<evidence type="ECO:0000256" key="12">
    <source>
        <dbReference type="ARBA" id="ARBA00072252"/>
    </source>
</evidence>
<evidence type="ECO:0000256" key="7">
    <source>
        <dbReference type="ARBA" id="ARBA00022840"/>
    </source>
</evidence>
<dbReference type="InterPro" id="IPR003593">
    <property type="entry name" value="AAA+_ATPase"/>
</dbReference>
<feature type="domain" description="ABC transmembrane type-1" evidence="15">
    <location>
        <begin position="31"/>
        <end position="291"/>
    </location>
</feature>
<evidence type="ECO:0000256" key="5">
    <source>
        <dbReference type="ARBA" id="ARBA00022735"/>
    </source>
</evidence>
<comment type="subcellular location">
    <subcellularLocation>
        <location evidence="1">Cell membrane</location>
        <topology evidence="1">Multi-pass membrane protein</topology>
    </subcellularLocation>
</comment>
<comment type="similarity">
    <text evidence="11">Belongs to the ABC transporter superfamily. Cyclolysin exporter (TC 3.A.1.109.2) family.</text>
</comment>
<dbReference type="EMBL" id="UWPJ01000017">
    <property type="protein sequence ID" value="VCU70048.1"/>
    <property type="molecule type" value="Genomic_DNA"/>
</dbReference>